<organism evidence="1 2">
    <name type="scientific">Punica granatum</name>
    <name type="common">Pomegranate</name>
    <dbReference type="NCBI Taxonomy" id="22663"/>
    <lineage>
        <taxon>Eukaryota</taxon>
        <taxon>Viridiplantae</taxon>
        <taxon>Streptophyta</taxon>
        <taxon>Embryophyta</taxon>
        <taxon>Tracheophyta</taxon>
        <taxon>Spermatophyta</taxon>
        <taxon>Magnoliopsida</taxon>
        <taxon>eudicotyledons</taxon>
        <taxon>Gunneridae</taxon>
        <taxon>Pentapetalae</taxon>
        <taxon>rosids</taxon>
        <taxon>malvids</taxon>
        <taxon>Myrtales</taxon>
        <taxon>Lythraceae</taxon>
        <taxon>Punica</taxon>
    </lineage>
</organism>
<dbReference type="AlphaFoldDB" id="A0A2I0HUA4"/>
<proteinExistence type="predicted"/>
<dbReference type="Proteomes" id="UP000233551">
    <property type="component" value="Unassembled WGS sequence"/>
</dbReference>
<evidence type="ECO:0000313" key="2">
    <source>
        <dbReference type="Proteomes" id="UP000233551"/>
    </source>
</evidence>
<name>A0A2I0HUA4_PUNGR</name>
<evidence type="ECO:0000313" key="1">
    <source>
        <dbReference type="EMBL" id="PKI35288.1"/>
    </source>
</evidence>
<accession>A0A2I0HUA4</accession>
<dbReference type="STRING" id="22663.A0A2I0HUA4"/>
<dbReference type="EMBL" id="PGOL01005404">
    <property type="protein sequence ID" value="PKI35288.1"/>
    <property type="molecule type" value="Genomic_DNA"/>
</dbReference>
<dbReference type="PANTHER" id="PTHR34560:SF1">
    <property type="entry name" value="START DOMAIN-CONTAINING PROTEIN"/>
    <property type="match status" value="1"/>
</dbReference>
<dbReference type="Gene3D" id="3.30.530.20">
    <property type="match status" value="1"/>
</dbReference>
<comment type="caution">
    <text evidence="1">The sequence shown here is derived from an EMBL/GenBank/DDBJ whole genome shotgun (WGS) entry which is preliminary data.</text>
</comment>
<keyword evidence="2" id="KW-1185">Reference proteome</keyword>
<gene>
    <name evidence="1" type="ORF">CRG98_044302</name>
</gene>
<reference evidence="1 2" key="1">
    <citation type="submission" date="2017-11" db="EMBL/GenBank/DDBJ databases">
        <title>De-novo sequencing of pomegranate (Punica granatum L.) genome.</title>
        <authorList>
            <person name="Akparov Z."/>
            <person name="Amiraslanov A."/>
            <person name="Hajiyeva S."/>
            <person name="Abbasov M."/>
            <person name="Kaur K."/>
            <person name="Hamwieh A."/>
            <person name="Solovyev V."/>
            <person name="Salamov A."/>
            <person name="Braich B."/>
            <person name="Kosarev P."/>
            <person name="Mahmoud A."/>
            <person name="Hajiyev E."/>
            <person name="Babayeva S."/>
            <person name="Izzatullayeva V."/>
            <person name="Mammadov A."/>
            <person name="Mammadov A."/>
            <person name="Sharifova S."/>
            <person name="Ojaghi J."/>
            <person name="Eynullazada K."/>
            <person name="Bayramov B."/>
            <person name="Abdulazimova A."/>
            <person name="Shahmuradov I."/>
        </authorList>
    </citation>
    <scope>NUCLEOTIDE SEQUENCE [LARGE SCALE GENOMIC DNA]</scope>
    <source>
        <strain evidence="2">cv. AG2017</strain>
        <tissue evidence="1">Leaf</tissue>
    </source>
</reference>
<sequence>MYREGPPGSPFHTMLVEGYIDGTIDACLCVSWESNLYKKWWPQYTVPTFKVVSSECLHKIRIGDQISLLRVKVSWPLSAREALVQLFEFEYFQDDLIIVLLNTINESESIDRRTHGYSRDMIPQAKDVVRIGAVGGFALQKLDFVPPSLINFISRQLIGSGFRLYQKVFYEKSNSALEIE</sequence>
<dbReference type="InterPro" id="IPR023393">
    <property type="entry name" value="START-like_dom_sf"/>
</dbReference>
<dbReference type="SUPFAM" id="SSF55961">
    <property type="entry name" value="Bet v1-like"/>
    <property type="match status" value="1"/>
</dbReference>
<evidence type="ECO:0008006" key="3">
    <source>
        <dbReference type="Google" id="ProtNLM"/>
    </source>
</evidence>
<dbReference type="PANTHER" id="PTHR34560">
    <property type="entry name" value="POLYKETIDE CYCLASE/DEHYDRASE/LIPID TRANSPORT SUPERFAMILY PROTEIN"/>
    <property type="match status" value="1"/>
</dbReference>
<protein>
    <recommendedName>
        <fullName evidence="3">START domain-containing protein</fullName>
    </recommendedName>
</protein>